<keyword evidence="2" id="KW-0704">Schiff base</keyword>
<dbReference type="GO" id="GO:0005829">
    <property type="term" value="C:cytosol"/>
    <property type="evidence" value="ECO:0007669"/>
    <property type="project" value="TreeGrafter"/>
</dbReference>
<gene>
    <name evidence="3" type="ORF">CBU02nite_37630</name>
</gene>
<accession>A0A512TSK2</accession>
<evidence type="ECO:0000256" key="1">
    <source>
        <dbReference type="ARBA" id="ARBA00023239"/>
    </source>
</evidence>
<name>A0A512TSK2_CLOBU</name>
<dbReference type="AlphaFoldDB" id="A0A512TSK2"/>
<comment type="caution">
    <text evidence="3">The sequence shown here is derived from an EMBL/GenBank/DDBJ whole genome shotgun (WGS) entry which is preliminary data.</text>
</comment>
<dbReference type="PRINTS" id="PR00146">
    <property type="entry name" value="DHPICSNTHASE"/>
</dbReference>
<dbReference type="InterPro" id="IPR020624">
    <property type="entry name" value="Schiff_base-form_aldolases_CS"/>
</dbReference>
<reference evidence="3 4" key="1">
    <citation type="submission" date="2019-07" db="EMBL/GenBank/DDBJ databases">
        <title>Whole genome shotgun sequence of Clostridium butyricum NBRC 3858.</title>
        <authorList>
            <person name="Hosoyama A."/>
            <person name="Uohara A."/>
            <person name="Ohji S."/>
            <person name="Ichikawa N."/>
        </authorList>
    </citation>
    <scope>NUCLEOTIDE SEQUENCE [LARGE SCALE GENOMIC DNA]</scope>
    <source>
        <strain evidence="3 4">NBRC 3858</strain>
    </source>
</reference>
<evidence type="ECO:0000313" key="3">
    <source>
        <dbReference type="EMBL" id="GEQ23257.1"/>
    </source>
</evidence>
<dbReference type="InterPro" id="IPR002220">
    <property type="entry name" value="DapA-like"/>
</dbReference>
<evidence type="ECO:0008006" key="5">
    <source>
        <dbReference type="Google" id="ProtNLM"/>
    </source>
</evidence>
<organism evidence="3 4">
    <name type="scientific">Clostridium butyricum</name>
    <dbReference type="NCBI Taxonomy" id="1492"/>
    <lineage>
        <taxon>Bacteria</taxon>
        <taxon>Bacillati</taxon>
        <taxon>Bacillota</taxon>
        <taxon>Clostridia</taxon>
        <taxon>Eubacteriales</taxon>
        <taxon>Clostridiaceae</taxon>
        <taxon>Clostridium</taxon>
    </lineage>
</organism>
<dbReference type="SUPFAM" id="SSF51569">
    <property type="entry name" value="Aldolase"/>
    <property type="match status" value="1"/>
</dbReference>
<dbReference type="Gene3D" id="3.20.20.70">
    <property type="entry name" value="Aldolase class I"/>
    <property type="match status" value="1"/>
</dbReference>
<dbReference type="Proteomes" id="UP000321089">
    <property type="component" value="Unassembled WGS sequence"/>
</dbReference>
<evidence type="ECO:0000313" key="4">
    <source>
        <dbReference type="Proteomes" id="UP000321089"/>
    </source>
</evidence>
<dbReference type="Pfam" id="PF00701">
    <property type="entry name" value="DHDPS"/>
    <property type="match status" value="1"/>
</dbReference>
<evidence type="ECO:0000256" key="2">
    <source>
        <dbReference type="ARBA" id="ARBA00023270"/>
    </source>
</evidence>
<dbReference type="PANTHER" id="PTHR42849">
    <property type="entry name" value="N-ACETYLNEURAMINATE LYASE"/>
    <property type="match status" value="1"/>
</dbReference>
<keyword evidence="1" id="KW-0456">Lyase</keyword>
<protein>
    <recommendedName>
        <fullName evidence="5">N-acetylneuraminate lyase</fullName>
    </recommendedName>
</protein>
<dbReference type="EMBL" id="BKBC01000091">
    <property type="protein sequence ID" value="GEQ23257.1"/>
    <property type="molecule type" value="Genomic_DNA"/>
</dbReference>
<dbReference type="GO" id="GO:0019262">
    <property type="term" value="P:N-acetylneuraminate catabolic process"/>
    <property type="evidence" value="ECO:0007669"/>
    <property type="project" value="TreeGrafter"/>
</dbReference>
<proteinExistence type="predicted"/>
<dbReference type="PANTHER" id="PTHR42849:SF1">
    <property type="entry name" value="N-ACETYLNEURAMINATE LYASE"/>
    <property type="match status" value="1"/>
</dbReference>
<dbReference type="InterPro" id="IPR013785">
    <property type="entry name" value="Aldolase_TIM"/>
</dbReference>
<dbReference type="SMART" id="SM01130">
    <property type="entry name" value="DHDPS"/>
    <property type="match status" value="1"/>
</dbReference>
<dbReference type="PROSITE" id="PS00665">
    <property type="entry name" value="DHDPS_1"/>
    <property type="match status" value="1"/>
</dbReference>
<dbReference type="GO" id="GO:0008747">
    <property type="term" value="F:N-acetylneuraminate lyase activity"/>
    <property type="evidence" value="ECO:0007669"/>
    <property type="project" value="TreeGrafter"/>
</dbReference>
<sequence>MKNNQDMKGIYSALLVSFDENGKINEQGVREIIRHNIDKMKVDGLYVGGSTGENFMLSTEEKKEIFKIAKDEAKDEIKLIAQVGSINVYESVELAKFVTDLGYDAISAVTPFYYKFSFDEIKDYYNTIINSVDNRLIIYSIPFLTGVDMSVEQFGHTL</sequence>